<dbReference type="AlphaFoldDB" id="A0A9P4LQ42"/>
<accession>A0A9P4LQ42</accession>
<keyword evidence="3" id="KW-0732">Signal</keyword>
<evidence type="ECO:0000259" key="4">
    <source>
        <dbReference type="Pfam" id="PF00135"/>
    </source>
</evidence>
<keyword evidence="2 3" id="KW-0378">Hydrolase</keyword>
<dbReference type="PANTHER" id="PTHR43918">
    <property type="entry name" value="ACETYLCHOLINESTERASE"/>
    <property type="match status" value="1"/>
</dbReference>
<proteinExistence type="inferred from homology"/>
<feature type="signal peptide" evidence="3">
    <location>
        <begin position="1"/>
        <end position="18"/>
    </location>
</feature>
<organism evidence="5 6">
    <name type="scientific">Setomelanomma holmii</name>
    <dbReference type="NCBI Taxonomy" id="210430"/>
    <lineage>
        <taxon>Eukaryota</taxon>
        <taxon>Fungi</taxon>
        <taxon>Dikarya</taxon>
        <taxon>Ascomycota</taxon>
        <taxon>Pezizomycotina</taxon>
        <taxon>Dothideomycetes</taxon>
        <taxon>Pleosporomycetidae</taxon>
        <taxon>Pleosporales</taxon>
        <taxon>Pleosporineae</taxon>
        <taxon>Phaeosphaeriaceae</taxon>
        <taxon>Setomelanomma</taxon>
    </lineage>
</organism>
<dbReference type="SUPFAM" id="SSF53474">
    <property type="entry name" value="alpha/beta-Hydrolases"/>
    <property type="match status" value="1"/>
</dbReference>
<protein>
    <recommendedName>
        <fullName evidence="3">Carboxylic ester hydrolase</fullName>
        <ecNumber evidence="3">3.1.1.-</ecNumber>
    </recommendedName>
</protein>
<name>A0A9P4LQ42_9PLEO</name>
<comment type="caution">
    <text evidence="5">The sequence shown here is derived from an EMBL/GenBank/DDBJ whole genome shotgun (WGS) entry which is preliminary data.</text>
</comment>
<evidence type="ECO:0000313" key="5">
    <source>
        <dbReference type="EMBL" id="KAF2032342.1"/>
    </source>
</evidence>
<dbReference type="EC" id="3.1.1.-" evidence="3"/>
<dbReference type="Gene3D" id="3.40.50.1820">
    <property type="entry name" value="alpha/beta hydrolase"/>
    <property type="match status" value="1"/>
</dbReference>
<dbReference type="PROSITE" id="PS51257">
    <property type="entry name" value="PROKAR_LIPOPROTEIN"/>
    <property type="match status" value="1"/>
</dbReference>
<comment type="similarity">
    <text evidence="1 3">Belongs to the type-B carboxylesterase/lipase family.</text>
</comment>
<evidence type="ECO:0000256" key="2">
    <source>
        <dbReference type="ARBA" id="ARBA00022801"/>
    </source>
</evidence>
<dbReference type="InterPro" id="IPR019819">
    <property type="entry name" value="Carboxylesterase_B_CS"/>
</dbReference>
<keyword evidence="6" id="KW-1185">Reference proteome</keyword>
<evidence type="ECO:0000256" key="3">
    <source>
        <dbReference type="RuleBase" id="RU361235"/>
    </source>
</evidence>
<gene>
    <name evidence="5" type="ORF">EK21DRAFT_110015</name>
</gene>
<feature type="chain" id="PRO_5040545535" description="Carboxylic ester hydrolase" evidence="3">
    <location>
        <begin position="19"/>
        <end position="566"/>
    </location>
</feature>
<dbReference type="OrthoDB" id="408631at2759"/>
<dbReference type="PANTHER" id="PTHR43918:SF4">
    <property type="entry name" value="CARBOXYLIC ESTER HYDROLASE"/>
    <property type="match status" value="1"/>
</dbReference>
<dbReference type="InterPro" id="IPR029058">
    <property type="entry name" value="AB_hydrolase_fold"/>
</dbReference>
<dbReference type="Pfam" id="PF00135">
    <property type="entry name" value="COesterase"/>
    <property type="match status" value="1"/>
</dbReference>
<dbReference type="PROSITE" id="PS00122">
    <property type="entry name" value="CARBOXYLESTERASE_B_1"/>
    <property type="match status" value="1"/>
</dbReference>
<dbReference type="GO" id="GO:0052689">
    <property type="term" value="F:carboxylic ester hydrolase activity"/>
    <property type="evidence" value="ECO:0007669"/>
    <property type="project" value="TreeGrafter"/>
</dbReference>
<dbReference type="InterPro" id="IPR002018">
    <property type="entry name" value="CarbesteraseB"/>
</dbReference>
<sequence length="566" mass="62256">MLRSAALILSFSAGLVSCHYPTAAPTAKVKNGTYGGLYSAEYDQDYFLGIPYAQPPVGSLRFRDPVGMNSSWSDVRPATAYSGECYGYGSDQWNYPVSEDCLYINVIRPAGHEHEKLPVAFWIHGGGFFEGGGVDRRYNVSFMVQNSVNIGKPIIAVTINYRLSAWGFLSGSQELADAGTLNLGLRDQRLALHWVQENIAAFGGDPEQVSIWGESAGGASVGFHLTAYNGRDDKLFRGAIMQSGNPISYGPLLDTLGYANQYNVLIQRTNCANQTSPLECLRALPAAQLSEAINTTSTTLNITAWNPIVDGDFIQKRTSLQLEAGDFVHVPILSGANSDEGTAFSPLPVNSTEEFYAYLTNSNTRGAVPADLANQLLEAYPDDLSVNVVASLGNQRPGPPFGAQFRRSSSYFGDQVFIAPRRKTCETWAAAGVPAYCYRFNAIPAGLPPAIGVTHFQEVSFVFYNIQGVGYLPAAVPPFTNKTESYRTLSRFMNSNWVSFVHDLDPNVWRQTYHWQGNEELWPKYDVSNALDYVFDANVTSHAEPDTYRKEGMQLINDNALEVYLR</sequence>
<dbReference type="InterPro" id="IPR050654">
    <property type="entry name" value="AChE-related_enzymes"/>
</dbReference>
<evidence type="ECO:0000256" key="1">
    <source>
        <dbReference type="ARBA" id="ARBA00005964"/>
    </source>
</evidence>
<dbReference type="EMBL" id="ML978173">
    <property type="protein sequence ID" value="KAF2032342.1"/>
    <property type="molecule type" value="Genomic_DNA"/>
</dbReference>
<dbReference type="Proteomes" id="UP000799777">
    <property type="component" value="Unassembled WGS sequence"/>
</dbReference>
<reference evidence="5" key="1">
    <citation type="journal article" date="2020" name="Stud. Mycol.">
        <title>101 Dothideomycetes genomes: a test case for predicting lifestyles and emergence of pathogens.</title>
        <authorList>
            <person name="Haridas S."/>
            <person name="Albert R."/>
            <person name="Binder M."/>
            <person name="Bloem J."/>
            <person name="Labutti K."/>
            <person name="Salamov A."/>
            <person name="Andreopoulos B."/>
            <person name="Baker S."/>
            <person name="Barry K."/>
            <person name="Bills G."/>
            <person name="Bluhm B."/>
            <person name="Cannon C."/>
            <person name="Castanera R."/>
            <person name="Culley D."/>
            <person name="Daum C."/>
            <person name="Ezra D."/>
            <person name="Gonzalez J."/>
            <person name="Henrissat B."/>
            <person name="Kuo A."/>
            <person name="Liang C."/>
            <person name="Lipzen A."/>
            <person name="Lutzoni F."/>
            <person name="Magnuson J."/>
            <person name="Mondo S."/>
            <person name="Nolan M."/>
            <person name="Ohm R."/>
            <person name="Pangilinan J."/>
            <person name="Park H.-J."/>
            <person name="Ramirez L."/>
            <person name="Alfaro M."/>
            <person name="Sun H."/>
            <person name="Tritt A."/>
            <person name="Yoshinaga Y."/>
            <person name="Zwiers L.-H."/>
            <person name="Turgeon B."/>
            <person name="Goodwin S."/>
            <person name="Spatafora J."/>
            <person name="Crous P."/>
            <person name="Grigoriev I."/>
        </authorList>
    </citation>
    <scope>NUCLEOTIDE SEQUENCE</scope>
    <source>
        <strain evidence="5">CBS 110217</strain>
    </source>
</reference>
<dbReference type="PROSITE" id="PS00941">
    <property type="entry name" value="CARBOXYLESTERASE_B_2"/>
    <property type="match status" value="1"/>
</dbReference>
<feature type="domain" description="Carboxylesterase type B" evidence="4">
    <location>
        <begin position="26"/>
        <end position="527"/>
    </location>
</feature>
<dbReference type="InterPro" id="IPR019826">
    <property type="entry name" value="Carboxylesterase_B_AS"/>
</dbReference>
<evidence type="ECO:0000313" key="6">
    <source>
        <dbReference type="Proteomes" id="UP000799777"/>
    </source>
</evidence>